<evidence type="ECO:0000313" key="2">
    <source>
        <dbReference type="EMBL" id="OKO99154.1"/>
    </source>
</evidence>
<reference evidence="2 3" key="1">
    <citation type="submission" date="2016-10" db="EMBL/GenBank/DDBJ databases">
        <title>Genome sequence of the ascomycete fungus Penicillium subrubescens.</title>
        <authorList>
            <person name="De Vries R.P."/>
            <person name="Peng M."/>
            <person name="Dilokpimol A."/>
            <person name="Hilden K."/>
            <person name="Makela M.R."/>
            <person name="Grigoriev I."/>
            <person name="Riley R."/>
            <person name="Granchi Z."/>
        </authorList>
    </citation>
    <scope>NUCLEOTIDE SEQUENCE [LARGE SCALE GENOMIC DNA]</scope>
    <source>
        <strain evidence="2 3">CBS 132785</strain>
    </source>
</reference>
<gene>
    <name evidence="2" type="ORF">PENSUB_8541</name>
</gene>
<name>A0A1Q5TFZ6_9EURO</name>
<evidence type="ECO:0000313" key="3">
    <source>
        <dbReference type="Proteomes" id="UP000186955"/>
    </source>
</evidence>
<protein>
    <recommendedName>
        <fullName evidence="1">GLEYA adhesin domain-containing protein</fullName>
    </recommendedName>
</protein>
<dbReference type="OrthoDB" id="4225822at2759"/>
<feature type="domain" description="GLEYA adhesin" evidence="1">
    <location>
        <begin position="110"/>
        <end position="161"/>
    </location>
</feature>
<comment type="caution">
    <text evidence="2">The sequence shown here is derived from an EMBL/GenBank/DDBJ whole genome shotgun (WGS) entry which is preliminary data.</text>
</comment>
<accession>A0A1Q5TFZ6</accession>
<organism evidence="2 3">
    <name type="scientific">Penicillium subrubescens</name>
    <dbReference type="NCBI Taxonomy" id="1316194"/>
    <lineage>
        <taxon>Eukaryota</taxon>
        <taxon>Fungi</taxon>
        <taxon>Dikarya</taxon>
        <taxon>Ascomycota</taxon>
        <taxon>Pezizomycotina</taxon>
        <taxon>Eurotiomycetes</taxon>
        <taxon>Eurotiomycetidae</taxon>
        <taxon>Eurotiales</taxon>
        <taxon>Aspergillaceae</taxon>
        <taxon>Penicillium</taxon>
    </lineage>
</organism>
<dbReference type="InterPro" id="IPR018871">
    <property type="entry name" value="GLEYA_adhesin_domain"/>
</dbReference>
<dbReference type="AlphaFoldDB" id="A0A1Q5TFZ6"/>
<evidence type="ECO:0000259" key="1">
    <source>
        <dbReference type="Pfam" id="PF10528"/>
    </source>
</evidence>
<dbReference type="STRING" id="1316194.A0A1Q5TFZ6"/>
<dbReference type="Pfam" id="PF10528">
    <property type="entry name" value="GLEYA"/>
    <property type="match status" value="1"/>
</dbReference>
<keyword evidence="3" id="KW-1185">Reference proteome</keyword>
<sequence length="169" mass="18740">MSGVSTTTTTPVNTVTITENWILPTPTAYNRVNYYQYLNKNVYSYGSGGCANCGCGGGGYETSDWNCNYSCYTSGLTRNINFESANYLDWNTITCQLPGQVKAIDCWQWTVVFQGFIHATQIGKYTVAPYKVTDNALFFWGGEKAYSSYANGNVDGVVSYSAVWCAYYL</sequence>
<dbReference type="Proteomes" id="UP000186955">
    <property type="component" value="Unassembled WGS sequence"/>
</dbReference>
<proteinExistence type="predicted"/>
<dbReference type="EMBL" id="MNBE01000664">
    <property type="protein sequence ID" value="OKO99154.1"/>
    <property type="molecule type" value="Genomic_DNA"/>
</dbReference>